<keyword evidence="1" id="KW-0732">Signal</keyword>
<sequence>MNPFIPHRRTLVALLAGSLLAGPLLAATTLSATTLSADARQAMLAFDAHYIPRLFLTGSAPKSETGPAKARAALKRLVDGWPARRAALAAAVPGDARWTQALEAVQGHLMRASTQVASADWAGSHETLEHVREVLFEARRAIGIDYPLDAYTAYHGAMETLANATRLDRSAFQADLATARQLWRVLDEMPVDATAHGLDAERSAQLTKARQDETAALAQLTQALAAQAPDAEVLKAAAALKPPFIRAYLSFGAAMP</sequence>
<dbReference type="OrthoDB" id="9153465at2"/>
<feature type="chain" id="PRO_5020863183" description="PilJ/NarX-like methyl-accepting chemotaxis transducer" evidence="1">
    <location>
        <begin position="27"/>
        <end position="256"/>
    </location>
</feature>
<gene>
    <name evidence="2" type="ORF">EV685_1490</name>
</gene>
<evidence type="ECO:0000256" key="1">
    <source>
        <dbReference type="SAM" id="SignalP"/>
    </source>
</evidence>
<evidence type="ECO:0000313" key="3">
    <source>
        <dbReference type="Proteomes" id="UP000293433"/>
    </source>
</evidence>
<dbReference type="EMBL" id="SGWV01000008">
    <property type="protein sequence ID" value="RZS56934.1"/>
    <property type="molecule type" value="Genomic_DNA"/>
</dbReference>
<evidence type="ECO:0008006" key="4">
    <source>
        <dbReference type="Google" id="ProtNLM"/>
    </source>
</evidence>
<accession>A0A4Q7LQK0</accession>
<keyword evidence="3" id="KW-1185">Reference proteome</keyword>
<comment type="caution">
    <text evidence="2">The sequence shown here is derived from an EMBL/GenBank/DDBJ whole genome shotgun (WGS) entry which is preliminary data.</text>
</comment>
<proteinExistence type="predicted"/>
<feature type="signal peptide" evidence="1">
    <location>
        <begin position="1"/>
        <end position="26"/>
    </location>
</feature>
<dbReference type="AlphaFoldDB" id="A0A4Q7LQK0"/>
<dbReference type="RefSeq" id="WP_130481352.1">
    <property type="nucleotide sequence ID" value="NZ_SGWV01000008.1"/>
</dbReference>
<evidence type="ECO:0000313" key="2">
    <source>
        <dbReference type="EMBL" id="RZS56934.1"/>
    </source>
</evidence>
<protein>
    <recommendedName>
        <fullName evidence="4">PilJ/NarX-like methyl-accepting chemotaxis transducer</fullName>
    </recommendedName>
</protein>
<organism evidence="2 3">
    <name type="scientific">Sphaerotilus mobilis</name>
    <dbReference type="NCBI Taxonomy" id="47994"/>
    <lineage>
        <taxon>Bacteria</taxon>
        <taxon>Pseudomonadati</taxon>
        <taxon>Pseudomonadota</taxon>
        <taxon>Betaproteobacteria</taxon>
        <taxon>Burkholderiales</taxon>
        <taxon>Sphaerotilaceae</taxon>
        <taxon>Sphaerotilus</taxon>
    </lineage>
</organism>
<name>A0A4Q7LQK0_9BURK</name>
<dbReference type="Proteomes" id="UP000293433">
    <property type="component" value="Unassembled WGS sequence"/>
</dbReference>
<reference evidence="2 3" key="1">
    <citation type="submission" date="2019-02" db="EMBL/GenBank/DDBJ databases">
        <title>Genomic Encyclopedia of Type Strains, Phase IV (KMG-IV): sequencing the most valuable type-strain genomes for metagenomic binning, comparative biology and taxonomic classification.</title>
        <authorList>
            <person name="Goeker M."/>
        </authorList>
    </citation>
    <scope>NUCLEOTIDE SEQUENCE [LARGE SCALE GENOMIC DNA]</scope>
    <source>
        <strain evidence="2 3">DSM 10617</strain>
    </source>
</reference>